<evidence type="ECO:0000313" key="2">
    <source>
        <dbReference type="EMBL" id="VVA94272.1"/>
    </source>
</evidence>
<evidence type="ECO:0000259" key="1">
    <source>
        <dbReference type="Pfam" id="PF14392"/>
    </source>
</evidence>
<dbReference type="OrthoDB" id="1113994at2759"/>
<keyword evidence="3" id="KW-1185">Reference proteome</keyword>
<dbReference type="PANTHER" id="PTHR31286:SF163">
    <property type="entry name" value="ZINC KNUCKLE CX2CX4HX4C DOMAIN-CONTAINING PROTEIN"/>
    <property type="match status" value="1"/>
</dbReference>
<comment type="caution">
    <text evidence="2">The sequence shown here is derived from an EMBL/GenBank/DDBJ whole genome shotgun (WGS) entry which is preliminary data.</text>
</comment>
<dbReference type="InterPro" id="IPR025836">
    <property type="entry name" value="Zn_knuckle_CX2CX4HX4C"/>
</dbReference>
<organism evidence="2 3">
    <name type="scientific">Arabis nemorensis</name>
    <dbReference type="NCBI Taxonomy" id="586526"/>
    <lineage>
        <taxon>Eukaryota</taxon>
        <taxon>Viridiplantae</taxon>
        <taxon>Streptophyta</taxon>
        <taxon>Embryophyta</taxon>
        <taxon>Tracheophyta</taxon>
        <taxon>Spermatophyta</taxon>
        <taxon>Magnoliopsida</taxon>
        <taxon>eudicotyledons</taxon>
        <taxon>Gunneridae</taxon>
        <taxon>Pentapetalae</taxon>
        <taxon>rosids</taxon>
        <taxon>malvids</taxon>
        <taxon>Brassicales</taxon>
        <taxon>Brassicaceae</taxon>
        <taxon>Arabideae</taxon>
        <taxon>Arabis</taxon>
    </lineage>
</organism>
<name>A0A565AXZ9_9BRAS</name>
<dbReference type="PANTHER" id="PTHR31286">
    <property type="entry name" value="GLYCINE-RICH CELL WALL STRUCTURAL PROTEIN 1.8-LIKE"/>
    <property type="match status" value="1"/>
</dbReference>
<dbReference type="Pfam" id="PF14392">
    <property type="entry name" value="zf-CCHC_4"/>
    <property type="match status" value="1"/>
</dbReference>
<reference evidence="2" key="1">
    <citation type="submission" date="2019-07" db="EMBL/GenBank/DDBJ databases">
        <authorList>
            <person name="Dittberner H."/>
        </authorList>
    </citation>
    <scope>NUCLEOTIDE SEQUENCE [LARGE SCALE GENOMIC DNA]</scope>
</reference>
<dbReference type="EMBL" id="CABITT030000002">
    <property type="protein sequence ID" value="VVA94272.1"/>
    <property type="molecule type" value="Genomic_DNA"/>
</dbReference>
<accession>A0A565AXZ9</accession>
<evidence type="ECO:0000313" key="3">
    <source>
        <dbReference type="Proteomes" id="UP000489600"/>
    </source>
</evidence>
<protein>
    <recommendedName>
        <fullName evidence="1">Zinc knuckle CX2CX4HX4C domain-containing protein</fullName>
    </recommendedName>
</protein>
<proteinExistence type="predicted"/>
<dbReference type="InterPro" id="IPR040256">
    <property type="entry name" value="At4g02000-like"/>
</dbReference>
<dbReference type="AlphaFoldDB" id="A0A565AXZ9"/>
<gene>
    <name evidence="2" type="ORF">ANE_LOCUS4717</name>
</gene>
<dbReference type="Proteomes" id="UP000489600">
    <property type="component" value="Unassembled WGS sequence"/>
</dbReference>
<feature type="domain" description="Zinc knuckle CX2CX4HX4C" evidence="1">
    <location>
        <begin position="86"/>
        <end position="127"/>
    </location>
</feature>
<sequence length="131" mass="14809">MSHRYSRAEKGKGLASTSTCVREEPIRFPEIDHSVLIEANKLTLIGRVLNPDMTKPKAVLAFLPTLWPTAGQISGKVQVEINALLPLVTRRSIQFSSGEDIWIEFEYESLHKHCFLCMRLDHEEQECGSAN</sequence>